<name>A0ABT4C1M8_9LACT</name>
<dbReference type="CDD" id="cd03794">
    <property type="entry name" value="GT4_WbuB-like"/>
    <property type="match status" value="1"/>
</dbReference>
<dbReference type="Proteomes" id="UP001072007">
    <property type="component" value="Unassembled WGS sequence"/>
</dbReference>
<dbReference type="Pfam" id="PF00534">
    <property type="entry name" value="Glycos_transf_1"/>
    <property type="match status" value="1"/>
</dbReference>
<dbReference type="Pfam" id="PF13579">
    <property type="entry name" value="Glyco_trans_4_4"/>
    <property type="match status" value="1"/>
</dbReference>
<feature type="domain" description="Glycosyl transferase family 1" evidence="1">
    <location>
        <begin position="210"/>
        <end position="384"/>
    </location>
</feature>
<dbReference type="InterPro" id="IPR028098">
    <property type="entry name" value="Glyco_trans_4-like_N"/>
</dbReference>
<feature type="domain" description="Glycosyltransferase subfamily 4-like N-terminal" evidence="2">
    <location>
        <begin position="19"/>
        <end position="198"/>
    </location>
</feature>
<proteinExistence type="predicted"/>
<sequence length="410" mass="47448">MVKKILIISQYFYPEDFRINDIAIELANRGYEVKVLTGIPNYPEGRFYEGYNYRSKRIEHYRGVEIIRIPLISRGKSSVRLALNYMSFIASGYHFVRTTNLKPDVIFTYEVSPMTQALIGPWLAKRLQVKSFLYVLDLWPENLEVAAGIRNPSIINAVKKMVTYIYRNTDVIMASSKSFVKSIQNDYDIDSNKVRYWPQYAEEIYYALDKPKDKYEWVKNNNKFTIGFAGNIGYAQGLQILPKVASELKKEEEQVLFVIVGDGRAKEDLLNSISKLGVEEYFQFIDRQPSNMISDILAEVDIAFLSFDQHPIYSKTIPAKLQTYMACGKPLLVSASGEVEEIVQESQSGLTCQAGEYKKLTLLIKEFINMDKKELKEMSINSRKYFEKYFSGKLQYQVHIYFKKSQCHAK</sequence>
<protein>
    <submittedName>
        <fullName evidence="3">Glycosyltransferase family 4 protein</fullName>
    </submittedName>
</protein>
<dbReference type="GeneID" id="86971661"/>
<evidence type="ECO:0000259" key="2">
    <source>
        <dbReference type="Pfam" id="PF13579"/>
    </source>
</evidence>
<keyword evidence="4" id="KW-1185">Reference proteome</keyword>
<evidence type="ECO:0000313" key="3">
    <source>
        <dbReference type="EMBL" id="MCY3026426.1"/>
    </source>
</evidence>
<dbReference type="InterPro" id="IPR001296">
    <property type="entry name" value="Glyco_trans_1"/>
</dbReference>
<dbReference type="InterPro" id="IPR050194">
    <property type="entry name" value="Glycosyltransferase_grp1"/>
</dbReference>
<dbReference type="PANTHER" id="PTHR45947:SF3">
    <property type="entry name" value="SULFOQUINOVOSYL TRANSFERASE SQD2"/>
    <property type="match status" value="1"/>
</dbReference>
<dbReference type="PANTHER" id="PTHR45947">
    <property type="entry name" value="SULFOQUINOVOSYL TRANSFERASE SQD2"/>
    <property type="match status" value="1"/>
</dbReference>
<evidence type="ECO:0000313" key="4">
    <source>
        <dbReference type="Proteomes" id="UP001072007"/>
    </source>
</evidence>
<dbReference type="SUPFAM" id="SSF53756">
    <property type="entry name" value="UDP-Glycosyltransferase/glycogen phosphorylase"/>
    <property type="match status" value="1"/>
</dbReference>
<reference evidence="3" key="1">
    <citation type="submission" date="2024-05" db="EMBL/GenBank/DDBJ databases">
        <title>Aerococcus urinae taxonomy study.</title>
        <authorList>
            <person name="Christensen J."/>
            <person name="Senneby E."/>
        </authorList>
    </citation>
    <scope>NUCLEOTIDE SEQUENCE</scope>
    <source>
        <strain evidence="3">CDC-3352-U95</strain>
    </source>
</reference>
<evidence type="ECO:0000259" key="1">
    <source>
        <dbReference type="Pfam" id="PF00534"/>
    </source>
</evidence>
<organism evidence="3 4">
    <name type="scientific">Aerococcus loyolae</name>
    <dbReference type="NCBI Taxonomy" id="2976809"/>
    <lineage>
        <taxon>Bacteria</taxon>
        <taxon>Bacillati</taxon>
        <taxon>Bacillota</taxon>
        <taxon>Bacilli</taxon>
        <taxon>Lactobacillales</taxon>
        <taxon>Aerococcaceae</taxon>
        <taxon>Aerococcus</taxon>
    </lineage>
</organism>
<comment type="caution">
    <text evidence="3">The sequence shown here is derived from an EMBL/GenBank/DDBJ whole genome shotgun (WGS) entry which is preliminary data.</text>
</comment>
<dbReference type="EMBL" id="JAOTMD010000028">
    <property type="protein sequence ID" value="MCY3026426.1"/>
    <property type="molecule type" value="Genomic_DNA"/>
</dbReference>
<accession>A0ABT4C1M8</accession>
<dbReference type="Gene3D" id="3.40.50.2000">
    <property type="entry name" value="Glycogen Phosphorylase B"/>
    <property type="match status" value="2"/>
</dbReference>
<dbReference type="RefSeq" id="WP_267995268.1">
    <property type="nucleotide sequence ID" value="NZ_JAOTMD010000028.1"/>
</dbReference>
<gene>
    <name evidence="3" type="ORF">ODY23_09030</name>
</gene>